<proteinExistence type="predicted"/>
<evidence type="ECO:0000313" key="2">
    <source>
        <dbReference type="Proteomes" id="UP000549616"/>
    </source>
</evidence>
<reference evidence="1 2" key="1">
    <citation type="submission" date="2020-07" db="EMBL/GenBank/DDBJ databases">
        <title>Sequencing the genomes of 1000 actinobacteria strains.</title>
        <authorList>
            <person name="Klenk H.-P."/>
        </authorList>
    </citation>
    <scope>NUCLEOTIDE SEQUENCE [LARGE SCALE GENOMIC DNA]</scope>
    <source>
        <strain evidence="1 2">DSM 104006</strain>
    </source>
</reference>
<keyword evidence="2" id="KW-1185">Reference proteome</keyword>
<protein>
    <submittedName>
        <fullName evidence="1">Putative secreted protein</fullName>
    </submittedName>
</protein>
<sequence>MNTPTAAGTRVRTLRIDSAGTVEVTDDDTTR</sequence>
<comment type="caution">
    <text evidence="1">The sequence shown here is derived from an EMBL/GenBank/DDBJ whole genome shotgun (WGS) entry which is preliminary data.</text>
</comment>
<organism evidence="1 2">
    <name type="scientific">Amycolatopsis endophytica</name>
    <dbReference type="NCBI Taxonomy" id="860233"/>
    <lineage>
        <taxon>Bacteria</taxon>
        <taxon>Bacillati</taxon>
        <taxon>Actinomycetota</taxon>
        <taxon>Actinomycetes</taxon>
        <taxon>Pseudonocardiales</taxon>
        <taxon>Pseudonocardiaceae</taxon>
        <taxon>Amycolatopsis</taxon>
    </lineage>
</organism>
<dbReference type="Proteomes" id="UP000549616">
    <property type="component" value="Unassembled WGS sequence"/>
</dbReference>
<accession>A0A853B7G8</accession>
<name>A0A853B7G8_9PSEU</name>
<gene>
    <name evidence="1" type="ORF">HNR02_004566</name>
</gene>
<dbReference type="AlphaFoldDB" id="A0A853B7G8"/>
<dbReference type="EMBL" id="JACCFK010000001">
    <property type="protein sequence ID" value="NYI91243.1"/>
    <property type="molecule type" value="Genomic_DNA"/>
</dbReference>
<evidence type="ECO:0000313" key="1">
    <source>
        <dbReference type="EMBL" id="NYI91243.1"/>
    </source>
</evidence>